<keyword evidence="1" id="KW-1133">Transmembrane helix</keyword>
<keyword evidence="1" id="KW-0812">Transmembrane</keyword>
<feature type="transmembrane region" description="Helical" evidence="1">
    <location>
        <begin position="163"/>
        <end position="183"/>
    </location>
</feature>
<gene>
    <name evidence="3" type="ORF">GCM10022242_08890</name>
</gene>
<sequence length="191" mass="19435">MLRRLLVTLALLSVAVFVLPAAGADAAPYNPRIPTTTHITVVTHGPGNDVTLLIRVTANGGGTPKGSLDLGVSPASAAGRDARAASGTPWHKTVAYNGGRISVTGPAVGRGSYVATAAFDASRHKFLNSSDLTRFRLGNGSPHNDDNDNDNNGILPGTGGPNLLWLLLGGGLLVAGSGAVVVARRQRTATA</sequence>
<proteinExistence type="predicted"/>
<accession>A0ABP7I176</accession>
<dbReference type="EMBL" id="BAABAH010000002">
    <property type="protein sequence ID" value="GAA3808173.1"/>
    <property type="molecule type" value="Genomic_DNA"/>
</dbReference>
<evidence type="ECO:0000256" key="1">
    <source>
        <dbReference type="SAM" id="Phobius"/>
    </source>
</evidence>
<keyword evidence="2" id="KW-0732">Signal</keyword>
<reference evidence="4" key="1">
    <citation type="journal article" date="2019" name="Int. J. Syst. Evol. Microbiol.">
        <title>The Global Catalogue of Microorganisms (GCM) 10K type strain sequencing project: providing services to taxonomists for standard genome sequencing and annotation.</title>
        <authorList>
            <consortium name="The Broad Institute Genomics Platform"/>
            <consortium name="The Broad Institute Genome Sequencing Center for Infectious Disease"/>
            <person name="Wu L."/>
            <person name="Ma J."/>
        </authorList>
    </citation>
    <scope>NUCLEOTIDE SEQUENCE [LARGE SCALE GENOMIC DNA]</scope>
    <source>
        <strain evidence="4">JCM 16953</strain>
    </source>
</reference>
<keyword evidence="1" id="KW-0472">Membrane</keyword>
<evidence type="ECO:0000313" key="4">
    <source>
        <dbReference type="Proteomes" id="UP001501821"/>
    </source>
</evidence>
<evidence type="ECO:0000313" key="3">
    <source>
        <dbReference type="EMBL" id="GAA3808173.1"/>
    </source>
</evidence>
<comment type="caution">
    <text evidence="3">The sequence shown here is derived from an EMBL/GenBank/DDBJ whole genome shotgun (WGS) entry which is preliminary data.</text>
</comment>
<name>A0ABP7I176_9ACTN</name>
<feature type="chain" id="PRO_5045707095" description="LPXTG cell wall anchor domain-containing protein" evidence="2">
    <location>
        <begin position="27"/>
        <end position="191"/>
    </location>
</feature>
<evidence type="ECO:0000256" key="2">
    <source>
        <dbReference type="SAM" id="SignalP"/>
    </source>
</evidence>
<protein>
    <recommendedName>
        <fullName evidence="5">LPXTG cell wall anchor domain-containing protein</fullName>
    </recommendedName>
</protein>
<feature type="signal peptide" evidence="2">
    <location>
        <begin position="1"/>
        <end position="26"/>
    </location>
</feature>
<organism evidence="3 4">
    <name type="scientific">Nocardioides panacisoli</name>
    <dbReference type="NCBI Taxonomy" id="627624"/>
    <lineage>
        <taxon>Bacteria</taxon>
        <taxon>Bacillati</taxon>
        <taxon>Actinomycetota</taxon>
        <taxon>Actinomycetes</taxon>
        <taxon>Propionibacteriales</taxon>
        <taxon>Nocardioidaceae</taxon>
        <taxon>Nocardioides</taxon>
    </lineage>
</organism>
<evidence type="ECO:0008006" key="5">
    <source>
        <dbReference type="Google" id="ProtNLM"/>
    </source>
</evidence>
<dbReference type="Proteomes" id="UP001501821">
    <property type="component" value="Unassembled WGS sequence"/>
</dbReference>
<dbReference type="RefSeq" id="WP_344772704.1">
    <property type="nucleotide sequence ID" value="NZ_BAABAH010000002.1"/>
</dbReference>
<keyword evidence="4" id="KW-1185">Reference proteome</keyword>